<evidence type="ECO:0000256" key="5">
    <source>
        <dbReference type="ARBA" id="ARBA00022692"/>
    </source>
</evidence>
<dbReference type="Pfam" id="PF01925">
    <property type="entry name" value="TauE"/>
    <property type="match status" value="1"/>
</dbReference>
<keyword evidence="4 8" id="KW-1003">Cell membrane</keyword>
<feature type="transmembrane region" description="Helical" evidence="8">
    <location>
        <begin position="74"/>
        <end position="94"/>
    </location>
</feature>
<evidence type="ECO:0000313" key="9">
    <source>
        <dbReference type="EMBL" id="MEK0082887.1"/>
    </source>
</evidence>
<proteinExistence type="inferred from homology"/>
<dbReference type="PANTHER" id="PTHR30269:SF0">
    <property type="entry name" value="MEMBRANE TRANSPORTER PROTEIN YFCA-RELATED"/>
    <property type="match status" value="1"/>
</dbReference>
<comment type="similarity">
    <text evidence="2 8">Belongs to the 4-toluene sulfonate uptake permease (TSUP) (TC 2.A.102) family.</text>
</comment>
<dbReference type="PANTHER" id="PTHR30269">
    <property type="entry name" value="TRANSMEMBRANE PROTEIN YFCA"/>
    <property type="match status" value="1"/>
</dbReference>
<evidence type="ECO:0000256" key="3">
    <source>
        <dbReference type="ARBA" id="ARBA00022448"/>
    </source>
</evidence>
<keyword evidence="5 8" id="KW-0812">Transmembrane</keyword>
<feature type="transmembrane region" description="Helical" evidence="8">
    <location>
        <begin position="45"/>
        <end position="62"/>
    </location>
</feature>
<feature type="transmembrane region" description="Helical" evidence="8">
    <location>
        <begin position="234"/>
        <end position="252"/>
    </location>
</feature>
<evidence type="ECO:0000256" key="2">
    <source>
        <dbReference type="ARBA" id="ARBA00009142"/>
    </source>
</evidence>
<accession>A0ABU8XNY7</accession>
<dbReference type="EMBL" id="JBBLZC010000005">
    <property type="protein sequence ID" value="MEK0082887.1"/>
    <property type="molecule type" value="Genomic_DNA"/>
</dbReference>
<evidence type="ECO:0000256" key="8">
    <source>
        <dbReference type="RuleBase" id="RU363041"/>
    </source>
</evidence>
<feature type="transmembrane region" description="Helical" evidence="8">
    <location>
        <begin position="100"/>
        <end position="122"/>
    </location>
</feature>
<name>A0ABU8XNY7_9PROT</name>
<evidence type="ECO:0000313" key="10">
    <source>
        <dbReference type="Proteomes" id="UP001375743"/>
    </source>
</evidence>
<keyword evidence="10" id="KW-1185">Reference proteome</keyword>
<evidence type="ECO:0000256" key="7">
    <source>
        <dbReference type="ARBA" id="ARBA00023136"/>
    </source>
</evidence>
<dbReference type="RefSeq" id="WP_418158737.1">
    <property type="nucleotide sequence ID" value="NZ_JBBLZC010000005.1"/>
</dbReference>
<evidence type="ECO:0000256" key="4">
    <source>
        <dbReference type="ARBA" id="ARBA00022475"/>
    </source>
</evidence>
<feature type="transmembrane region" description="Helical" evidence="8">
    <location>
        <begin position="143"/>
        <end position="173"/>
    </location>
</feature>
<evidence type="ECO:0000256" key="6">
    <source>
        <dbReference type="ARBA" id="ARBA00022989"/>
    </source>
</evidence>
<sequence>MSFFQILLLFVAGFAGGTVNAIAGGATFFTFPAMLAVGIPPVTANASNTTALVPASLVAAWAQRRDLADIERMLPILGLFGLAGGAAGAVLLLVTSDRAFMVLVPFLLLVATLLFAFSPRILTAVRARHATHQGGLRLSPGVVLLLLAVMIYGGYFGAGLGIMLLAGLAIAGLEELRVANAVKNGVSALVNGVAVAIFIFQGVVVWPAALTMMAGAALGGFAGARIARRLPQRIFRIIVIGVGALLTVWYFLKL</sequence>
<protein>
    <recommendedName>
        <fullName evidence="8">Probable membrane transporter protein</fullName>
    </recommendedName>
</protein>
<dbReference type="InterPro" id="IPR002781">
    <property type="entry name" value="TM_pro_TauE-like"/>
</dbReference>
<keyword evidence="3" id="KW-0813">Transport</keyword>
<reference evidence="9 10" key="1">
    <citation type="submission" date="2024-01" db="EMBL/GenBank/DDBJ databases">
        <title>Multi-omics insights into the function and evolution of sodium benzoate biodegradation pathways in Benzoatithermus flavus gen. nov., sp. nov. from hot spring.</title>
        <authorList>
            <person name="Hu C.-J."/>
            <person name="Li W.-J."/>
        </authorList>
    </citation>
    <scope>NUCLEOTIDE SEQUENCE [LARGE SCALE GENOMIC DNA]</scope>
    <source>
        <strain evidence="9 10">SYSU G07066</strain>
    </source>
</reference>
<keyword evidence="7 8" id="KW-0472">Membrane</keyword>
<dbReference type="Proteomes" id="UP001375743">
    <property type="component" value="Unassembled WGS sequence"/>
</dbReference>
<comment type="subcellular location">
    <subcellularLocation>
        <location evidence="1 8">Cell membrane</location>
        <topology evidence="1 8">Multi-pass membrane protein</topology>
    </subcellularLocation>
</comment>
<keyword evidence="6 8" id="KW-1133">Transmembrane helix</keyword>
<dbReference type="InterPro" id="IPR052017">
    <property type="entry name" value="TSUP"/>
</dbReference>
<gene>
    <name evidence="9" type="ORF">U1T56_06980</name>
</gene>
<evidence type="ECO:0000256" key="1">
    <source>
        <dbReference type="ARBA" id="ARBA00004651"/>
    </source>
</evidence>
<organism evidence="9 10">
    <name type="scientific">Benzoatithermus flavus</name>
    <dbReference type="NCBI Taxonomy" id="3108223"/>
    <lineage>
        <taxon>Bacteria</taxon>
        <taxon>Pseudomonadati</taxon>
        <taxon>Pseudomonadota</taxon>
        <taxon>Alphaproteobacteria</taxon>
        <taxon>Geminicoccales</taxon>
        <taxon>Geminicoccaceae</taxon>
        <taxon>Benzoatithermus</taxon>
    </lineage>
</organism>
<feature type="transmembrane region" description="Helical" evidence="8">
    <location>
        <begin position="193"/>
        <end position="222"/>
    </location>
</feature>
<comment type="caution">
    <text evidence="9">The sequence shown here is derived from an EMBL/GenBank/DDBJ whole genome shotgun (WGS) entry which is preliminary data.</text>
</comment>